<dbReference type="OrthoDB" id="1123500at2"/>
<keyword evidence="4" id="KW-1185">Reference proteome</keyword>
<feature type="domain" description="SHOCT" evidence="2">
    <location>
        <begin position="48"/>
        <end position="73"/>
    </location>
</feature>
<dbReference type="AlphaFoldDB" id="A0A1B4XEQ3"/>
<keyword evidence="1" id="KW-0472">Membrane</keyword>
<dbReference type="RefSeq" id="WP_096360161.1">
    <property type="nucleotide sequence ID" value="NZ_AP014879.1"/>
</dbReference>
<organism evidence="3 4">
    <name type="scientific">Sulfuricaulis limicola</name>
    <dbReference type="NCBI Taxonomy" id="1620215"/>
    <lineage>
        <taxon>Bacteria</taxon>
        <taxon>Pseudomonadati</taxon>
        <taxon>Pseudomonadota</taxon>
        <taxon>Gammaproteobacteria</taxon>
        <taxon>Acidiferrobacterales</taxon>
        <taxon>Acidiferrobacteraceae</taxon>
        <taxon>Sulfuricaulis</taxon>
    </lineage>
</organism>
<name>A0A1B4XEQ3_9GAMM</name>
<dbReference type="InterPro" id="IPR018649">
    <property type="entry name" value="SHOCT"/>
</dbReference>
<proteinExistence type="predicted"/>
<dbReference type="Pfam" id="PF09851">
    <property type="entry name" value="SHOCT"/>
    <property type="match status" value="1"/>
</dbReference>
<gene>
    <name evidence="3" type="ORF">SCL_0967</name>
</gene>
<protein>
    <recommendedName>
        <fullName evidence="2">SHOCT domain-containing protein</fullName>
    </recommendedName>
</protein>
<evidence type="ECO:0000259" key="2">
    <source>
        <dbReference type="Pfam" id="PF09851"/>
    </source>
</evidence>
<evidence type="ECO:0000313" key="4">
    <source>
        <dbReference type="Proteomes" id="UP000243180"/>
    </source>
</evidence>
<sequence>MNMDGWGMGFGGIGMILFWVLIIAGIVVLTKWLADGPRRSDTPRENSALDVLKQRYARGEINREEFEQKKRDLNQ</sequence>
<dbReference type="InParanoid" id="A0A1B4XEQ3"/>
<dbReference type="Proteomes" id="UP000243180">
    <property type="component" value="Chromosome"/>
</dbReference>
<evidence type="ECO:0000256" key="1">
    <source>
        <dbReference type="SAM" id="Phobius"/>
    </source>
</evidence>
<dbReference type="KEGG" id="slim:SCL_0967"/>
<feature type="transmembrane region" description="Helical" evidence="1">
    <location>
        <begin position="6"/>
        <end position="29"/>
    </location>
</feature>
<keyword evidence="1" id="KW-1133">Transmembrane helix</keyword>
<evidence type="ECO:0000313" key="3">
    <source>
        <dbReference type="EMBL" id="BAV33283.1"/>
    </source>
</evidence>
<reference evidence="3 4" key="1">
    <citation type="submission" date="2015-05" db="EMBL/GenBank/DDBJ databases">
        <title>Complete genome sequence of a sulfur-oxidizing gammaproteobacterium strain HA5.</title>
        <authorList>
            <person name="Miura A."/>
            <person name="Kojima H."/>
            <person name="Fukui M."/>
        </authorList>
    </citation>
    <scope>NUCLEOTIDE SEQUENCE [LARGE SCALE GENOMIC DNA]</scope>
    <source>
        <strain evidence="3 4">HA5</strain>
    </source>
</reference>
<keyword evidence="1" id="KW-0812">Transmembrane</keyword>
<accession>A0A1B4XEQ3</accession>
<dbReference type="EMBL" id="AP014879">
    <property type="protein sequence ID" value="BAV33283.1"/>
    <property type="molecule type" value="Genomic_DNA"/>
</dbReference>